<organism evidence="2 3">
    <name type="scientific">Lithocarpus litseifolius</name>
    <dbReference type="NCBI Taxonomy" id="425828"/>
    <lineage>
        <taxon>Eukaryota</taxon>
        <taxon>Viridiplantae</taxon>
        <taxon>Streptophyta</taxon>
        <taxon>Embryophyta</taxon>
        <taxon>Tracheophyta</taxon>
        <taxon>Spermatophyta</taxon>
        <taxon>Magnoliopsida</taxon>
        <taxon>eudicotyledons</taxon>
        <taxon>Gunneridae</taxon>
        <taxon>Pentapetalae</taxon>
        <taxon>rosids</taxon>
        <taxon>fabids</taxon>
        <taxon>Fagales</taxon>
        <taxon>Fagaceae</taxon>
        <taxon>Lithocarpus</taxon>
    </lineage>
</organism>
<gene>
    <name evidence="2" type="ORF">SO802_013017</name>
</gene>
<keyword evidence="1" id="KW-1133">Transmembrane helix</keyword>
<keyword evidence="1" id="KW-0472">Membrane</keyword>
<reference evidence="2 3" key="1">
    <citation type="submission" date="2024-01" db="EMBL/GenBank/DDBJ databases">
        <title>A telomere-to-telomere, gap-free genome of sweet tea (Lithocarpus litseifolius).</title>
        <authorList>
            <person name="Zhou J."/>
        </authorList>
    </citation>
    <scope>NUCLEOTIDE SEQUENCE [LARGE SCALE GENOMIC DNA]</scope>
    <source>
        <strain evidence="2">Zhou-2022a</strain>
        <tissue evidence="2">Leaf</tissue>
    </source>
</reference>
<feature type="transmembrane region" description="Helical" evidence="1">
    <location>
        <begin position="15"/>
        <end position="38"/>
    </location>
</feature>
<keyword evidence="1" id="KW-0812">Transmembrane</keyword>
<proteinExistence type="predicted"/>
<dbReference type="AlphaFoldDB" id="A0AAW2D552"/>
<evidence type="ECO:0000313" key="3">
    <source>
        <dbReference type="Proteomes" id="UP001459277"/>
    </source>
</evidence>
<dbReference type="EMBL" id="JAZDWU010000004">
    <property type="protein sequence ID" value="KAL0005456.1"/>
    <property type="molecule type" value="Genomic_DNA"/>
</dbReference>
<name>A0AAW2D552_9ROSI</name>
<sequence>MKGSFIYNATQDTSWWLILLRATHLLLSTLFVFLQGLIIQRCDLGISVAYGVNMVFAFSSVSYCFADIITSLLKSSYYCSPFINILRVTHFRYSEVFGSNDSEQRLLRTFVHINISSAISLFS</sequence>
<accession>A0AAW2D552</accession>
<feature type="transmembrane region" description="Helical" evidence="1">
    <location>
        <begin position="50"/>
        <end position="73"/>
    </location>
</feature>
<evidence type="ECO:0000256" key="1">
    <source>
        <dbReference type="SAM" id="Phobius"/>
    </source>
</evidence>
<keyword evidence="3" id="KW-1185">Reference proteome</keyword>
<evidence type="ECO:0000313" key="2">
    <source>
        <dbReference type="EMBL" id="KAL0005456.1"/>
    </source>
</evidence>
<dbReference type="Proteomes" id="UP001459277">
    <property type="component" value="Unassembled WGS sequence"/>
</dbReference>
<protein>
    <submittedName>
        <fullName evidence="2">Uncharacterized protein</fullName>
    </submittedName>
</protein>
<comment type="caution">
    <text evidence="2">The sequence shown here is derived from an EMBL/GenBank/DDBJ whole genome shotgun (WGS) entry which is preliminary data.</text>
</comment>